<reference evidence="2 3" key="2">
    <citation type="submission" date="2015-01" db="EMBL/GenBank/DDBJ databases">
        <authorList>
            <consortium name="NBRP consortium"/>
            <person name="Sawabe T."/>
            <person name="Meirelles P."/>
            <person name="Feng G."/>
            <person name="Sayaka M."/>
            <person name="Hattori M."/>
            <person name="Ohkuma M."/>
        </authorList>
    </citation>
    <scope>NUCLEOTIDE SEQUENCE [LARGE SCALE GENOMIC DNA]</scope>
    <source>
        <strain evidence="3">JCM 19241</strain>
    </source>
</reference>
<accession>A0A0B8QV39</accession>
<dbReference type="STRING" id="1481914.JCM19241_697"/>
<dbReference type="InterPro" id="IPR059176">
    <property type="entry name" value="UDP-X_N"/>
</dbReference>
<keyword evidence="2" id="KW-0378">Hydrolase</keyword>
<proteinExistence type="predicted"/>
<dbReference type="GO" id="GO:0016787">
    <property type="term" value="F:hydrolase activity"/>
    <property type="evidence" value="ECO:0007669"/>
    <property type="project" value="UniProtKB-KW"/>
</dbReference>
<dbReference type="EMBL" id="BBSC01000011">
    <property type="protein sequence ID" value="GAM77969.1"/>
    <property type="molecule type" value="Genomic_DNA"/>
</dbReference>
<dbReference type="InterPro" id="IPR015797">
    <property type="entry name" value="NUDIX_hydrolase-like_dom_sf"/>
</dbReference>
<dbReference type="Proteomes" id="UP000031666">
    <property type="component" value="Unassembled WGS sequence"/>
</dbReference>
<feature type="domain" description="UDP-X diphosphatase-like N-terminal oligomerisation" evidence="1">
    <location>
        <begin position="3"/>
        <end position="57"/>
    </location>
</feature>
<dbReference type="AlphaFoldDB" id="A0A0B8QV39"/>
<reference evidence="2 3" key="1">
    <citation type="submission" date="2015-01" db="EMBL/GenBank/DDBJ databases">
        <title>Vibrio sp. C94 JCM 19241 whole genome shotgun sequence.</title>
        <authorList>
            <person name="Sawabe T."/>
            <person name="Meirelles P."/>
            <person name="Feng G."/>
            <person name="Sayaka M."/>
            <person name="Hattori M."/>
            <person name="Ohkuma M."/>
        </authorList>
    </citation>
    <scope>NUCLEOTIDE SEQUENCE [LARGE SCALE GENOMIC DNA]</scope>
    <source>
        <strain evidence="3">JCM 19241</strain>
    </source>
</reference>
<evidence type="ECO:0000313" key="3">
    <source>
        <dbReference type="Proteomes" id="UP000031666"/>
    </source>
</evidence>
<dbReference type="Gene3D" id="6.10.250.1120">
    <property type="match status" value="1"/>
</dbReference>
<comment type="caution">
    <text evidence="2">The sequence shown here is derived from an EMBL/GenBank/DDBJ whole genome shotgun (WGS) entry which is preliminary data.</text>
</comment>
<dbReference type="Gene3D" id="3.90.79.10">
    <property type="entry name" value="Nucleoside Triphosphate Pyrophosphohydrolase"/>
    <property type="match status" value="1"/>
</dbReference>
<sequence length="124" mass="14274">MSKWLDWAKQLNAISQAGKTYSKDKYDLERFDQVAHISHQMFAELSDQSVEKVADLFVDEAGYPTPKIDLRAGVIQDGKILLVKEREDGKWTLPGGWEMCVKHRPKASFEKCWRNLAISWIPHA</sequence>
<name>A0A0B8QV39_9VIBR</name>
<dbReference type="Pfam" id="PF12535">
    <property type="entry name" value="Nudix_N"/>
    <property type="match status" value="1"/>
</dbReference>
<organism evidence="2 3">
    <name type="scientific">Vibrio ishigakensis</name>
    <dbReference type="NCBI Taxonomy" id="1481914"/>
    <lineage>
        <taxon>Bacteria</taxon>
        <taxon>Pseudomonadati</taxon>
        <taxon>Pseudomonadota</taxon>
        <taxon>Gammaproteobacteria</taxon>
        <taxon>Vibrionales</taxon>
        <taxon>Vibrionaceae</taxon>
        <taxon>Vibrio</taxon>
    </lineage>
</organism>
<evidence type="ECO:0000259" key="1">
    <source>
        <dbReference type="Pfam" id="PF12535"/>
    </source>
</evidence>
<protein>
    <submittedName>
        <fullName evidence="2">Phosphohydrolase</fullName>
    </submittedName>
</protein>
<dbReference type="SUPFAM" id="SSF55811">
    <property type="entry name" value="Nudix"/>
    <property type="match status" value="1"/>
</dbReference>
<gene>
    <name evidence="2" type="ORF">JCM19241_697</name>
</gene>
<evidence type="ECO:0000313" key="2">
    <source>
        <dbReference type="EMBL" id="GAM77969.1"/>
    </source>
</evidence>